<sequence>MVNARLFEDVTFYIFPTRRERYVRGLQDLIEEYGGTVVDYHKQQIQEIVLNELDGYLLIDPAQVWAPEQLKKGTKKDQYNQNIAHYINWGYPQLCVDHDHLIQAERARDLLILNRTPGEDGGWVFYLSSSLSVGNEARQQKNRDRITDHGGRLTDDEEDANIIIVPHDELEDERERYSSNSFTRVESKGWLLDAIAEKYVRFTPPPREPLPGRTPIREGGQPRAPFTDEERQHFVKYLATVSEKEFQGLQGNNFYKELCDENSPRYRAWSRTHPWQSWQNQYKKNKERYNREIMLFRAEEIFDDGHGRHHRSRRNNQRVVKAPVGAQNTVEDEEDELEEEGSAPPPRKRPRRNGAEEKPRAKGRGISTGDDQLANEDVNSALGEYDDG</sequence>
<dbReference type="InterPro" id="IPR001357">
    <property type="entry name" value="BRCT_dom"/>
</dbReference>
<evidence type="ECO:0000313" key="3">
    <source>
        <dbReference type="EMBL" id="KIM21198.1"/>
    </source>
</evidence>
<proteinExistence type="predicted"/>
<reference evidence="3 4" key="1">
    <citation type="submission" date="2014-04" db="EMBL/GenBank/DDBJ databases">
        <authorList>
            <consortium name="DOE Joint Genome Institute"/>
            <person name="Kuo A."/>
            <person name="Zuccaro A."/>
            <person name="Kohler A."/>
            <person name="Nagy L.G."/>
            <person name="Floudas D."/>
            <person name="Copeland A."/>
            <person name="Barry K.W."/>
            <person name="Cichocki N."/>
            <person name="Veneault-Fourrey C."/>
            <person name="LaButti K."/>
            <person name="Lindquist E.A."/>
            <person name="Lipzen A."/>
            <person name="Lundell T."/>
            <person name="Morin E."/>
            <person name="Murat C."/>
            <person name="Sun H."/>
            <person name="Tunlid A."/>
            <person name="Henrissat B."/>
            <person name="Grigoriev I.V."/>
            <person name="Hibbett D.S."/>
            <person name="Martin F."/>
            <person name="Nordberg H.P."/>
            <person name="Cantor M.N."/>
            <person name="Hua S.X."/>
        </authorList>
    </citation>
    <scope>NUCLEOTIDE SEQUENCE [LARGE SCALE GENOMIC DNA]</scope>
    <source>
        <strain evidence="3 4">MAFF 305830</strain>
    </source>
</reference>
<gene>
    <name evidence="3" type="ORF">M408DRAFT_110628</name>
</gene>
<feature type="domain" description="BRCT" evidence="2">
    <location>
        <begin position="122"/>
        <end position="198"/>
    </location>
</feature>
<name>A0A0C2W414_SERVB</name>
<dbReference type="EMBL" id="KN824390">
    <property type="protein sequence ID" value="KIM21198.1"/>
    <property type="molecule type" value="Genomic_DNA"/>
</dbReference>
<feature type="compositionally biased region" description="Basic residues" evidence="1">
    <location>
        <begin position="307"/>
        <end position="316"/>
    </location>
</feature>
<dbReference type="SUPFAM" id="SSF46689">
    <property type="entry name" value="Homeodomain-like"/>
    <property type="match status" value="1"/>
</dbReference>
<evidence type="ECO:0000259" key="2">
    <source>
        <dbReference type="PROSITE" id="PS50172"/>
    </source>
</evidence>
<organism evidence="3 4">
    <name type="scientific">Serendipita vermifera MAFF 305830</name>
    <dbReference type="NCBI Taxonomy" id="933852"/>
    <lineage>
        <taxon>Eukaryota</taxon>
        <taxon>Fungi</taxon>
        <taxon>Dikarya</taxon>
        <taxon>Basidiomycota</taxon>
        <taxon>Agaricomycotina</taxon>
        <taxon>Agaricomycetes</taxon>
        <taxon>Sebacinales</taxon>
        <taxon>Serendipitaceae</taxon>
        <taxon>Serendipita</taxon>
    </lineage>
</organism>
<feature type="compositionally biased region" description="Acidic residues" evidence="1">
    <location>
        <begin position="330"/>
        <end position="341"/>
    </location>
</feature>
<dbReference type="HOGENOM" id="CLU_712062_0_0_1"/>
<dbReference type="PROSITE" id="PS50172">
    <property type="entry name" value="BRCT"/>
    <property type="match status" value="2"/>
</dbReference>
<evidence type="ECO:0000256" key="1">
    <source>
        <dbReference type="SAM" id="MobiDB-lite"/>
    </source>
</evidence>
<accession>A0A0C2W414</accession>
<dbReference type="Gene3D" id="1.10.10.60">
    <property type="entry name" value="Homeodomain-like"/>
    <property type="match status" value="1"/>
</dbReference>
<dbReference type="CDD" id="cd11655">
    <property type="entry name" value="rap1_myb-like"/>
    <property type="match status" value="1"/>
</dbReference>
<reference evidence="4" key="2">
    <citation type="submission" date="2015-01" db="EMBL/GenBank/DDBJ databases">
        <title>Evolutionary Origins and Diversification of the Mycorrhizal Mutualists.</title>
        <authorList>
            <consortium name="DOE Joint Genome Institute"/>
            <consortium name="Mycorrhizal Genomics Consortium"/>
            <person name="Kohler A."/>
            <person name="Kuo A."/>
            <person name="Nagy L.G."/>
            <person name="Floudas D."/>
            <person name="Copeland A."/>
            <person name="Barry K.W."/>
            <person name="Cichocki N."/>
            <person name="Veneault-Fourrey C."/>
            <person name="LaButti K."/>
            <person name="Lindquist E.A."/>
            <person name="Lipzen A."/>
            <person name="Lundell T."/>
            <person name="Morin E."/>
            <person name="Murat C."/>
            <person name="Riley R."/>
            <person name="Ohm R."/>
            <person name="Sun H."/>
            <person name="Tunlid A."/>
            <person name="Henrissat B."/>
            <person name="Grigoriev I.V."/>
            <person name="Hibbett D.S."/>
            <person name="Martin F."/>
        </authorList>
    </citation>
    <scope>NUCLEOTIDE SEQUENCE [LARGE SCALE GENOMIC DNA]</scope>
    <source>
        <strain evidence="4">MAFF 305830</strain>
    </source>
</reference>
<dbReference type="InterPro" id="IPR009057">
    <property type="entry name" value="Homeodomain-like_sf"/>
</dbReference>
<dbReference type="Proteomes" id="UP000054097">
    <property type="component" value="Unassembled WGS sequence"/>
</dbReference>
<feature type="region of interest" description="Disordered" evidence="1">
    <location>
        <begin position="305"/>
        <end position="388"/>
    </location>
</feature>
<protein>
    <recommendedName>
        <fullName evidence="2">BRCT domain-containing protein</fullName>
    </recommendedName>
</protein>
<feature type="region of interest" description="Disordered" evidence="1">
    <location>
        <begin position="202"/>
        <end position="225"/>
    </location>
</feature>
<evidence type="ECO:0000313" key="4">
    <source>
        <dbReference type="Proteomes" id="UP000054097"/>
    </source>
</evidence>
<dbReference type="OrthoDB" id="435460at2759"/>
<feature type="domain" description="BRCT" evidence="2">
    <location>
        <begin position="2"/>
        <end position="52"/>
    </location>
</feature>
<keyword evidence="4" id="KW-1185">Reference proteome</keyword>
<dbReference type="AlphaFoldDB" id="A0A0C2W414"/>
<dbReference type="STRING" id="933852.A0A0C2W414"/>